<proteinExistence type="predicted"/>
<dbReference type="AlphaFoldDB" id="A0AA39ULN1"/>
<gene>
    <name evidence="1" type="ORF">EDD18DRAFT_1108361</name>
</gene>
<protein>
    <submittedName>
        <fullName evidence="1">Uncharacterized protein</fullName>
    </submittedName>
</protein>
<accession>A0AA39ULN1</accession>
<dbReference type="Proteomes" id="UP001175228">
    <property type="component" value="Unassembled WGS sequence"/>
</dbReference>
<name>A0AA39ULN1_9AGAR</name>
<keyword evidence="2" id="KW-1185">Reference proteome</keyword>
<organism evidence="1 2">
    <name type="scientific">Armillaria luteobubalina</name>
    <dbReference type="NCBI Taxonomy" id="153913"/>
    <lineage>
        <taxon>Eukaryota</taxon>
        <taxon>Fungi</taxon>
        <taxon>Dikarya</taxon>
        <taxon>Basidiomycota</taxon>
        <taxon>Agaricomycotina</taxon>
        <taxon>Agaricomycetes</taxon>
        <taxon>Agaricomycetidae</taxon>
        <taxon>Agaricales</taxon>
        <taxon>Marasmiineae</taxon>
        <taxon>Physalacriaceae</taxon>
        <taxon>Armillaria</taxon>
    </lineage>
</organism>
<sequence>MVLFAQHLHLDARRYLARACWYGCHKYLIAHLHGPGVLMIYHQGSHSASLISWAFVTKTSSTCSSVHKTPVPVVGGEEGGKSSIVVGHELQFKIVAIDASAASRIGSANLQWLSGGPFIHHSFARWALQFSAQVKAIRLETWMRVFYRLEGAGLGSKGLPSVGKRASSPFEIALRMDDWTEIQPGERDEESHASTIAKAPTVSISI</sequence>
<reference evidence="1" key="1">
    <citation type="submission" date="2023-06" db="EMBL/GenBank/DDBJ databases">
        <authorList>
            <consortium name="Lawrence Berkeley National Laboratory"/>
            <person name="Ahrendt S."/>
            <person name="Sahu N."/>
            <person name="Indic B."/>
            <person name="Wong-Bajracharya J."/>
            <person name="Merenyi Z."/>
            <person name="Ke H.-M."/>
            <person name="Monk M."/>
            <person name="Kocsube S."/>
            <person name="Drula E."/>
            <person name="Lipzen A."/>
            <person name="Balint B."/>
            <person name="Henrissat B."/>
            <person name="Andreopoulos B."/>
            <person name="Martin F.M."/>
            <person name="Harder C.B."/>
            <person name="Rigling D."/>
            <person name="Ford K.L."/>
            <person name="Foster G.D."/>
            <person name="Pangilinan J."/>
            <person name="Papanicolaou A."/>
            <person name="Barry K."/>
            <person name="LaButti K."/>
            <person name="Viragh M."/>
            <person name="Koriabine M."/>
            <person name="Yan M."/>
            <person name="Riley R."/>
            <person name="Champramary S."/>
            <person name="Plett K.L."/>
            <person name="Tsai I.J."/>
            <person name="Slot J."/>
            <person name="Sipos G."/>
            <person name="Plett J."/>
            <person name="Nagy L.G."/>
            <person name="Grigoriev I.V."/>
        </authorList>
    </citation>
    <scope>NUCLEOTIDE SEQUENCE</scope>
    <source>
        <strain evidence="1">HWK02</strain>
    </source>
</reference>
<evidence type="ECO:0000313" key="1">
    <source>
        <dbReference type="EMBL" id="KAK0493153.1"/>
    </source>
</evidence>
<dbReference type="EMBL" id="JAUEPU010000026">
    <property type="protein sequence ID" value="KAK0493153.1"/>
    <property type="molecule type" value="Genomic_DNA"/>
</dbReference>
<comment type="caution">
    <text evidence="1">The sequence shown here is derived from an EMBL/GenBank/DDBJ whole genome shotgun (WGS) entry which is preliminary data.</text>
</comment>
<evidence type="ECO:0000313" key="2">
    <source>
        <dbReference type="Proteomes" id="UP001175228"/>
    </source>
</evidence>